<feature type="compositionally biased region" description="Basic and acidic residues" evidence="1">
    <location>
        <begin position="148"/>
        <end position="165"/>
    </location>
</feature>
<feature type="region of interest" description="Disordered" evidence="1">
    <location>
        <begin position="318"/>
        <end position="601"/>
    </location>
</feature>
<sequence length="827" mass="90633">MTKPKQSGQCPICLKVLQHVSKHIREVHLIRNPTERRILNAIASGRVDVQKGTCPVPGCGLFRRRLSRHIEAHPDLLPGRREAYQQVARRDAGLKQLSELRATDPQPPMASVLDVDDSLASECRHPSCIQREHRIRELEAQLLFGRPRPGEVHPRTRPQEPDHRKGTSTQKRKRHGEGTSSETAKDHREGTSEKKRKRHGEGTSSEAAKDHREGTSTKKRKHHREGTSPKKAKDHREGTSTKKPKHHREGTSTKKPKHHREGTSTKKPKRHSVDEDRLRKRMRRIHVLESTDEEPAVALDLTVALHPEEPAVALALQESSSGADDIIDPDVVPSEPAVSPDPEEPAVALALQESSSGADDIIDPDVVPSEPAVSPDPEEPAVALALQESSSGADDIIDPDVVPSEPAVSPDPEEPAVALALQESSSGADDIIDPDVVPSEPAVSPDPEEPAVALDLQESSSGADDIDPDVVPSEPAVSPDPDEPAVAQDDVQESGQSGVSEPNHQLSSGDHDTIDPDIVPSEPAVPLDPEEPAVVLNPEVPAVALDPEEPAVALDPEEPAVALDPEEPAVAQDEDVKESEESGVSEPNLQESSGDDDDEFPLTAGEAAEEEETRLAVADNVREIAAADRDTMLGKSRGAGVLVHQALQKIFQGRCKGSTGDFKFPKAIADYMEQYGEHIFRPQGTRKVQENCISRTVRAKSFVAYMMFGSPKPHWDWGFMSNIEHLRAYPAVLRALKKKPNTAQTYFMQVRAFVEYFNNKVPKGCRLTGDQRTEVFWELQKVAKDTGRSIAAHQLAVKGQKQERLLSREALVRCTRLARERIPSLLV</sequence>
<feature type="compositionally biased region" description="Basic and acidic residues" evidence="1">
    <location>
        <begin position="207"/>
        <end position="216"/>
    </location>
</feature>
<keyword evidence="3" id="KW-1185">Reference proteome</keyword>
<name>A0AAV2LCU3_KNICA</name>
<feature type="compositionally biased region" description="Acidic residues" evidence="1">
    <location>
        <begin position="564"/>
        <end position="583"/>
    </location>
</feature>
<dbReference type="AlphaFoldDB" id="A0AAV2LCU3"/>
<feature type="region of interest" description="Disordered" evidence="1">
    <location>
        <begin position="142"/>
        <end position="289"/>
    </location>
</feature>
<evidence type="ECO:0000256" key="1">
    <source>
        <dbReference type="SAM" id="MobiDB-lite"/>
    </source>
</evidence>
<feature type="compositionally biased region" description="Polar residues" evidence="1">
    <location>
        <begin position="493"/>
        <end position="508"/>
    </location>
</feature>
<organism evidence="2 3">
    <name type="scientific">Knipowitschia caucasica</name>
    <name type="common">Caucasian dwarf goby</name>
    <name type="synonym">Pomatoschistus caucasicus</name>
    <dbReference type="NCBI Taxonomy" id="637954"/>
    <lineage>
        <taxon>Eukaryota</taxon>
        <taxon>Metazoa</taxon>
        <taxon>Chordata</taxon>
        <taxon>Craniata</taxon>
        <taxon>Vertebrata</taxon>
        <taxon>Euteleostomi</taxon>
        <taxon>Actinopterygii</taxon>
        <taxon>Neopterygii</taxon>
        <taxon>Teleostei</taxon>
        <taxon>Neoteleostei</taxon>
        <taxon>Acanthomorphata</taxon>
        <taxon>Gobiaria</taxon>
        <taxon>Gobiiformes</taxon>
        <taxon>Gobioidei</taxon>
        <taxon>Gobiidae</taxon>
        <taxon>Gobiinae</taxon>
        <taxon>Knipowitschia</taxon>
    </lineage>
</organism>
<dbReference type="EMBL" id="OZ035845">
    <property type="protein sequence ID" value="CAL1599005.1"/>
    <property type="molecule type" value="Genomic_DNA"/>
</dbReference>
<reference evidence="2 3" key="1">
    <citation type="submission" date="2024-04" db="EMBL/GenBank/DDBJ databases">
        <authorList>
            <person name="Waldvogel A.-M."/>
            <person name="Schoenle A."/>
        </authorList>
    </citation>
    <scope>NUCLEOTIDE SEQUENCE [LARGE SCALE GENOMIC DNA]</scope>
</reference>
<feature type="compositionally biased region" description="Basic and acidic residues" evidence="1">
    <location>
        <begin position="183"/>
        <end position="193"/>
    </location>
</feature>
<evidence type="ECO:0000313" key="2">
    <source>
        <dbReference type="EMBL" id="CAL1599005.1"/>
    </source>
</evidence>
<accession>A0AAV2LCU3</accession>
<feature type="compositionally biased region" description="Basic residues" evidence="1">
    <location>
        <begin position="242"/>
        <end position="270"/>
    </location>
</feature>
<proteinExistence type="predicted"/>
<protein>
    <submittedName>
        <fullName evidence="2">Uncharacterized protein</fullName>
    </submittedName>
</protein>
<evidence type="ECO:0000313" key="3">
    <source>
        <dbReference type="Proteomes" id="UP001497482"/>
    </source>
</evidence>
<dbReference type="Proteomes" id="UP001497482">
    <property type="component" value="Chromosome 23"/>
</dbReference>
<gene>
    <name evidence="2" type="ORF">KC01_LOCUS27352</name>
</gene>